<keyword evidence="2" id="KW-1185">Reference proteome</keyword>
<gene>
    <name evidence="1" type="ORF">HAX54_023856</name>
</gene>
<feature type="non-terminal residue" evidence="1">
    <location>
        <position position="117"/>
    </location>
</feature>
<protein>
    <submittedName>
        <fullName evidence="1">Uncharacterized protein</fullName>
    </submittedName>
</protein>
<name>A0ABS8RJW9_DATST</name>
<evidence type="ECO:0000313" key="2">
    <source>
        <dbReference type="Proteomes" id="UP000823775"/>
    </source>
</evidence>
<comment type="caution">
    <text evidence="1">The sequence shown here is derived from an EMBL/GenBank/DDBJ whole genome shotgun (WGS) entry which is preliminary data.</text>
</comment>
<dbReference type="Proteomes" id="UP000823775">
    <property type="component" value="Unassembled WGS sequence"/>
</dbReference>
<accession>A0ABS8RJW9</accession>
<organism evidence="1 2">
    <name type="scientific">Datura stramonium</name>
    <name type="common">Jimsonweed</name>
    <name type="synonym">Common thornapple</name>
    <dbReference type="NCBI Taxonomy" id="4076"/>
    <lineage>
        <taxon>Eukaryota</taxon>
        <taxon>Viridiplantae</taxon>
        <taxon>Streptophyta</taxon>
        <taxon>Embryophyta</taxon>
        <taxon>Tracheophyta</taxon>
        <taxon>Spermatophyta</taxon>
        <taxon>Magnoliopsida</taxon>
        <taxon>eudicotyledons</taxon>
        <taxon>Gunneridae</taxon>
        <taxon>Pentapetalae</taxon>
        <taxon>asterids</taxon>
        <taxon>lamiids</taxon>
        <taxon>Solanales</taxon>
        <taxon>Solanaceae</taxon>
        <taxon>Solanoideae</taxon>
        <taxon>Datureae</taxon>
        <taxon>Datura</taxon>
    </lineage>
</organism>
<dbReference type="EMBL" id="JACEIK010000029">
    <property type="protein sequence ID" value="MCD7447111.1"/>
    <property type="molecule type" value="Genomic_DNA"/>
</dbReference>
<proteinExistence type="predicted"/>
<evidence type="ECO:0000313" key="1">
    <source>
        <dbReference type="EMBL" id="MCD7447111.1"/>
    </source>
</evidence>
<reference evidence="1 2" key="1">
    <citation type="journal article" date="2021" name="BMC Genomics">
        <title>Datura genome reveals duplications of psychoactive alkaloid biosynthetic genes and high mutation rate following tissue culture.</title>
        <authorList>
            <person name="Rajewski A."/>
            <person name="Carter-House D."/>
            <person name="Stajich J."/>
            <person name="Litt A."/>
        </authorList>
    </citation>
    <scope>NUCLEOTIDE SEQUENCE [LARGE SCALE GENOMIC DNA]</scope>
    <source>
        <strain evidence="1">AR-01</strain>
    </source>
</reference>
<sequence length="117" mass="13351">MQHRIPEALAPKRWVTGRSPIQFVKRRSITNGETKNWAQILWKKKVEQRNAGLFRRTADALSVKATEWIPRYIGGSRIRTGDSPPNRRYTLSLPSFLFHIGKPAAVRGFLLRLANAG</sequence>